<proteinExistence type="inferred from homology"/>
<dbReference type="GO" id="GO:0003796">
    <property type="term" value="F:lysozyme activity"/>
    <property type="evidence" value="ECO:0007669"/>
    <property type="project" value="UniProtKB-EC"/>
</dbReference>
<reference evidence="7 8" key="1">
    <citation type="submission" date="2018-10" db="EMBL/GenBank/DDBJ databases">
        <title>Genomic Encyclopedia of Type Strains, Phase IV (KMG-IV): sequencing the most valuable type-strain genomes for metagenomic binning, comparative biology and taxonomic classification.</title>
        <authorList>
            <person name="Goeker M."/>
        </authorList>
    </citation>
    <scope>NUCLEOTIDE SEQUENCE [LARGE SCALE GENOMIC DNA]</scope>
    <source>
        <strain evidence="7 8">DSM 23229</strain>
    </source>
</reference>
<keyword evidence="5 6" id="KW-0326">Glycosidase</keyword>
<dbReference type="Gene3D" id="1.10.530.40">
    <property type="match status" value="1"/>
</dbReference>
<dbReference type="HAMAP" id="MF_04136">
    <property type="entry name" value="SAR_ENDOLYSIN"/>
    <property type="match status" value="1"/>
</dbReference>
<evidence type="ECO:0000256" key="4">
    <source>
        <dbReference type="ARBA" id="ARBA00022801"/>
    </source>
</evidence>
<keyword evidence="8" id="KW-1185">Reference proteome</keyword>
<dbReference type="Pfam" id="PF00959">
    <property type="entry name" value="Phage_lysozyme"/>
    <property type="match status" value="1"/>
</dbReference>
<gene>
    <name evidence="7" type="ORF">C7446_2324</name>
</gene>
<evidence type="ECO:0000256" key="6">
    <source>
        <dbReference type="RuleBase" id="RU003788"/>
    </source>
</evidence>
<evidence type="ECO:0000256" key="5">
    <source>
        <dbReference type="ARBA" id="ARBA00023295"/>
    </source>
</evidence>
<dbReference type="InterPro" id="IPR023346">
    <property type="entry name" value="Lysozyme-like_dom_sf"/>
</dbReference>
<keyword evidence="3 6" id="KW-0081">Bacteriolytic enzyme</keyword>
<comment type="caution">
    <text evidence="7">The sequence shown here is derived from an EMBL/GenBank/DDBJ whole genome shotgun (WGS) entry which is preliminary data.</text>
</comment>
<dbReference type="RefSeq" id="WP_121173239.1">
    <property type="nucleotide sequence ID" value="NZ_RBIN01000006.1"/>
</dbReference>
<protein>
    <recommendedName>
        <fullName evidence="6">Lysozyme</fullName>
        <ecNumber evidence="6">3.2.1.17</ecNumber>
    </recommendedName>
</protein>
<keyword evidence="4 6" id="KW-0378">Hydrolase</keyword>
<dbReference type="InterPro" id="IPR002196">
    <property type="entry name" value="Glyco_hydro_24"/>
</dbReference>
<accession>A0A420WVM4</accession>
<comment type="similarity">
    <text evidence="6">Belongs to the glycosyl hydrolase 24 family.</text>
</comment>
<dbReference type="Proteomes" id="UP000281975">
    <property type="component" value="Unassembled WGS sequence"/>
</dbReference>
<dbReference type="PANTHER" id="PTHR38107">
    <property type="match status" value="1"/>
</dbReference>
<dbReference type="InterPro" id="IPR023347">
    <property type="entry name" value="Lysozyme_dom_sf"/>
</dbReference>
<evidence type="ECO:0000313" key="7">
    <source>
        <dbReference type="EMBL" id="RKR02606.1"/>
    </source>
</evidence>
<dbReference type="EC" id="3.2.1.17" evidence="6"/>
<dbReference type="HAMAP" id="MF_04110">
    <property type="entry name" value="ENDOLYSIN_T4"/>
    <property type="match status" value="1"/>
</dbReference>
<organism evidence="7 8">
    <name type="scientific">Kushneria sinocarnis</name>
    <dbReference type="NCBI Taxonomy" id="595502"/>
    <lineage>
        <taxon>Bacteria</taxon>
        <taxon>Pseudomonadati</taxon>
        <taxon>Pseudomonadota</taxon>
        <taxon>Gammaproteobacteria</taxon>
        <taxon>Oceanospirillales</taxon>
        <taxon>Halomonadaceae</taxon>
        <taxon>Kushneria</taxon>
    </lineage>
</organism>
<dbReference type="GO" id="GO:0016998">
    <property type="term" value="P:cell wall macromolecule catabolic process"/>
    <property type="evidence" value="ECO:0007669"/>
    <property type="project" value="InterPro"/>
</dbReference>
<evidence type="ECO:0000256" key="2">
    <source>
        <dbReference type="ARBA" id="ARBA00022529"/>
    </source>
</evidence>
<dbReference type="CDD" id="cd16900">
    <property type="entry name" value="endolysin_R21-like"/>
    <property type="match status" value="1"/>
</dbReference>
<dbReference type="GO" id="GO:0009253">
    <property type="term" value="P:peptidoglycan catabolic process"/>
    <property type="evidence" value="ECO:0007669"/>
    <property type="project" value="InterPro"/>
</dbReference>
<name>A0A420WVM4_9GAMM</name>
<dbReference type="OrthoDB" id="8141296at2"/>
<dbReference type="SUPFAM" id="SSF53955">
    <property type="entry name" value="Lysozyme-like"/>
    <property type="match status" value="1"/>
</dbReference>
<dbReference type="InterPro" id="IPR034690">
    <property type="entry name" value="Endolysin_T4_type"/>
</dbReference>
<dbReference type="GO" id="GO:0031640">
    <property type="term" value="P:killing of cells of another organism"/>
    <property type="evidence" value="ECO:0007669"/>
    <property type="project" value="UniProtKB-KW"/>
</dbReference>
<dbReference type="EMBL" id="RBIN01000006">
    <property type="protein sequence ID" value="RKR02606.1"/>
    <property type="molecule type" value="Genomic_DNA"/>
</dbReference>
<dbReference type="InterPro" id="IPR051018">
    <property type="entry name" value="Bacteriophage_GH24"/>
</dbReference>
<dbReference type="GO" id="GO:0042742">
    <property type="term" value="P:defense response to bacterium"/>
    <property type="evidence" value="ECO:0007669"/>
    <property type="project" value="UniProtKB-KW"/>
</dbReference>
<evidence type="ECO:0000256" key="1">
    <source>
        <dbReference type="ARBA" id="ARBA00000632"/>
    </source>
</evidence>
<sequence>MIPPILKRLGLPVAGTAIGIAGATVGHFEGTKNEAYRDPVGIPTICTGHTGPSVHMGQTKTDAECRELLEGDLSEAFKALKRNVNPDVLAGMPDTRKAALASFIYNVGAGAFRRSTLLEKLNRGNVAGACHELDRWVMAGGQQLPGLVRRRAAERALCLMGLQKDDRR</sequence>
<dbReference type="AlphaFoldDB" id="A0A420WVM4"/>
<dbReference type="InterPro" id="IPR043688">
    <property type="entry name" value="SAR_endolysin-like"/>
</dbReference>
<evidence type="ECO:0000256" key="3">
    <source>
        <dbReference type="ARBA" id="ARBA00022638"/>
    </source>
</evidence>
<keyword evidence="2 6" id="KW-0929">Antimicrobial</keyword>
<dbReference type="PANTHER" id="PTHR38107:SF3">
    <property type="entry name" value="LYSOZYME RRRD-RELATED"/>
    <property type="match status" value="1"/>
</dbReference>
<comment type="catalytic activity">
    <reaction evidence="1 6">
        <text>Hydrolysis of (1-&gt;4)-beta-linkages between N-acetylmuramic acid and N-acetyl-D-glucosamine residues in a peptidoglycan and between N-acetyl-D-glucosamine residues in chitodextrins.</text>
        <dbReference type="EC" id="3.2.1.17"/>
    </reaction>
</comment>
<evidence type="ECO:0000313" key="8">
    <source>
        <dbReference type="Proteomes" id="UP000281975"/>
    </source>
</evidence>